<evidence type="ECO:0008006" key="3">
    <source>
        <dbReference type="Google" id="ProtNLM"/>
    </source>
</evidence>
<sequence>MSFSSRASGGFPPALVRDIERAGYYPALVQDVVGTALAGDDVVSHLVHQETTFDHDSVRRHVTVLVLTSTRLVVAHADDHTEEGAPVGTATATTESVPLAGVRGVMLTHVVADPASYRPGILGHEITVTIGWGSVTRVDLLPATCGDPACDADHGYEGTLTADDISIRVSAVADGDQALSQAVAFASALQAATAR</sequence>
<dbReference type="EMBL" id="BAFE01000089">
    <property type="protein sequence ID" value="GAB49441.1"/>
    <property type="molecule type" value="Genomic_DNA"/>
</dbReference>
<keyword evidence="2" id="KW-1185">Reference proteome</keyword>
<dbReference type="InterPro" id="IPR046040">
    <property type="entry name" value="DUF5998"/>
</dbReference>
<gene>
    <name evidence="1" type="ORF">MOPEL_130_00480</name>
</gene>
<accession>H5UUN3</accession>
<evidence type="ECO:0000313" key="1">
    <source>
        <dbReference type="EMBL" id="GAB49441.1"/>
    </source>
</evidence>
<organism evidence="1 2">
    <name type="scientific">Mobilicoccus pelagius NBRC 104925</name>
    <dbReference type="NCBI Taxonomy" id="1089455"/>
    <lineage>
        <taxon>Bacteria</taxon>
        <taxon>Bacillati</taxon>
        <taxon>Actinomycetota</taxon>
        <taxon>Actinomycetes</taxon>
        <taxon>Micrococcales</taxon>
        <taxon>Dermatophilaceae</taxon>
        <taxon>Mobilicoccus</taxon>
    </lineage>
</organism>
<dbReference type="RefSeq" id="WP_009483284.1">
    <property type="nucleotide sequence ID" value="NZ_BAFE01000089.1"/>
</dbReference>
<dbReference type="AlphaFoldDB" id="H5UUN3"/>
<dbReference type="Proteomes" id="UP000004367">
    <property type="component" value="Unassembled WGS sequence"/>
</dbReference>
<proteinExistence type="predicted"/>
<dbReference type="OrthoDB" id="3725224at2"/>
<comment type="caution">
    <text evidence="1">The sequence shown here is derived from an EMBL/GenBank/DDBJ whole genome shotgun (WGS) entry which is preliminary data.</text>
</comment>
<protein>
    <recommendedName>
        <fullName evidence="3">Phosphodiesterase</fullName>
    </recommendedName>
</protein>
<dbReference type="Pfam" id="PF19461">
    <property type="entry name" value="DUF5998"/>
    <property type="match status" value="1"/>
</dbReference>
<name>H5UUN3_9MICO</name>
<evidence type="ECO:0000313" key="2">
    <source>
        <dbReference type="Proteomes" id="UP000004367"/>
    </source>
</evidence>
<dbReference type="eggNOG" id="ENOG502ZVAX">
    <property type="taxonomic scope" value="Bacteria"/>
</dbReference>
<reference evidence="1 2" key="1">
    <citation type="submission" date="2012-02" db="EMBL/GenBank/DDBJ databases">
        <title>Whole genome shotgun sequence of Mobilicoccus pelagius NBRC 104925.</title>
        <authorList>
            <person name="Yoshida Y."/>
            <person name="Hosoyama A."/>
            <person name="Tsuchikane K."/>
            <person name="Katsumata H."/>
            <person name="Yamazaki S."/>
            <person name="Fujita N."/>
        </authorList>
    </citation>
    <scope>NUCLEOTIDE SEQUENCE [LARGE SCALE GENOMIC DNA]</scope>
    <source>
        <strain evidence="1 2">NBRC 104925</strain>
    </source>
</reference>
<dbReference type="STRING" id="1089455.MOPEL_130_00480"/>